<accession>A0A074LMB8</accession>
<dbReference type="OrthoDB" id="9907019at2"/>
<comment type="caution">
    <text evidence="1">The sequence shown here is derived from an EMBL/GenBank/DDBJ whole genome shotgun (WGS) entry which is preliminary data.</text>
</comment>
<evidence type="ECO:0000313" key="1">
    <source>
        <dbReference type="EMBL" id="KEO81655.1"/>
    </source>
</evidence>
<keyword evidence="2" id="KW-1185">Reference proteome</keyword>
<dbReference type="EMBL" id="JMIR01000033">
    <property type="protein sequence ID" value="KEO81655.1"/>
    <property type="molecule type" value="Genomic_DNA"/>
</dbReference>
<name>A0A074LMB8_9BACL</name>
<dbReference type="AlphaFoldDB" id="A0A074LMB8"/>
<dbReference type="RefSeq" id="WP_038092480.1">
    <property type="nucleotide sequence ID" value="NZ_JMIR01000033.1"/>
</dbReference>
<proteinExistence type="predicted"/>
<dbReference type="Proteomes" id="UP000027931">
    <property type="component" value="Unassembled WGS sequence"/>
</dbReference>
<gene>
    <name evidence="1" type="ORF">EL26_19475</name>
</gene>
<dbReference type="STRING" id="1157490.EL26_19475"/>
<organism evidence="1 2">
    <name type="scientific">Tumebacillus flagellatus</name>
    <dbReference type="NCBI Taxonomy" id="1157490"/>
    <lineage>
        <taxon>Bacteria</taxon>
        <taxon>Bacillati</taxon>
        <taxon>Bacillota</taxon>
        <taxon>Bacilli</taxon>
        <taxon>Bacillales</taxon>
        <taxon>Alicyclobacillaceae</taxon>
        <taxon>Tumebacillus</taxon>
    </lineage>
</organism>
<reference evidence="1 2" key="1">
    <citation type="journal article" date="2013" name="Int. J. Syst. Evol. Microbiol.">
        <title>Tumebacillus flagellatus sp. nov., an alpha-amylase/pullulanase-producing bacterium isolated from cassava wastewater.</title>
        <authorList>
            <person name="Wang Q."/>
            <person name="Xie N."/>
            <person name="Qin Y."/>
            <person name="Shen N."/>
            <person name="Zhu J."/>
            <person name="Mi H."/>
            <person name="Huang R."/>
        </authorList>
    </citation>
    <scope>NUCLEOTIDE SEQUENCE [LARGE SCALE GENOMIC DNA]</scope>
    <source>
        <strain evidence="1 2">GST4</strain>
    </source>
</reference>
<evidence type="ECO:0000313" key="2">
    <source>
        <dbReference type="Proteomes" id="UP000027931"/>
    </source>
</evidence>
<protein>
    <submittedName>
        <fullName evidence="1">Uncharacterized protein</fullName>
    </submittedName>
</protein>
<sequence>MRLPDMTVHELEELYYARLAAGADLLELKSIRTLQEAKLRKLPLEERAQLTREIRNRYFEKVLSPSARDLLNAQRK</sequence>